<accession>A0A433Q5Q0</accession>
<organism evidence="1 2">
    <name type="scientific">Jimgerdemannia flammicorona</name>
    <dbReference type="NCBI Taxonomy" id="994334"/>
    <lineage>
        <taxon>Eukaryota</taxon>
        <taxon>Fungi</taxon>
        <taxon>Fungi incertae sedis</taxon>
        <taxon>Mucoromycota</taxon>
        <taxon>Mucoromycotina</taxon>
        <taxon>Endogonomycetes</taxon>
        <taxon>Endogonales</taxon>
        <taxon>Endogonaceae</taxon>
        <taxon>Jimgerdemannia</taxon>
    </lineage>
</organism>
<evidence type="ECO:0000313" key="1">
    <source>
        <dbReference type="EMBL" id="RUS25107.1"/>
    </source>
</evidence>
<dbReference type="AlphaFoldDB" id="A0A433Q5Q0"/>
<name>A0A433Q5Q0_9FUNG</name>
<keyword evidence="2" id="KW-1185">Reference proteome</keyword>
<dbReference type="EMBL" id="RBNJ01013907">
    <property type="protein sequence ID" value="RUS25107.1"/>
    <property type="molecule type" value="Genomic_DNA"/>
</dbReference>
<gene>
    <name evidence="1" type="ORF">BC938DRAFT_472618</name>
</gene>
<sequence length="148" mass="16395">MLNQPVKRYFKLASLLATVLVIAALATNVMASAGGYSYWGEFTIPELDIPVPGGQLYGEVDGKSLHVSQAGGDFLSLGNLCNWHIDVVFYDEHNREAYKVPGSIHESCNHEGGEKYNINRDVPRGRVCIRLYTAFNHQVTSVCHNIVK</sequence>
<evidence type="ECO:0000313" key="2">
    <source>
        <dbReference type="Proteomes" id="UP000274822"/>
    </source>
</evidence>
<proteinExistence type="predicted"/>
<comment type="caution">
    <text evidence="1">The sequence shown here is derived from an EMBL/GenBank/DDBJ whole genome shotgun (WGS) entry which is preliminary data.</text>
</comment>
<protein>
    <submittedName>
        <fullName evidence="1">Uncharacterized protein</fullName>
    </submittedName>
</protein>
<dbReference type="Proteomes" id="UP000274822">
    <property type="component" value="Unassembled WGS sequence"/>
</dbReference>
<reference evidence="1 2" key="1">
    <citation type="journal article" date="2018" name="New Phytol.">
        <title>Phylogenomics of Endogonaceae and evolution of mycorrhizas within Mucoromycota.</title>
        <authorList>
            <person name="Chang Y."/>
            <person name="Desiro A."/>
            <person name="Na H."/>
            <person name="Sandor L."/>
            <person name="Lipzen A."/>
            <person name="Clum A."/>
            <person name="Barry K."/>
            <person name="Grigoriev I.V."/>
            <person name="Martin F.M."/>
            <person name="Stajich J.E."/>
            <person name="Smith M.E."/>
            <person name="Bonito G."/>
            <person name="Spatafora J.W."/>
        </authorList>
    </citation>
    <scope>NUCLEOTIDE SEQUENCE [LARGE SCALE GENOMIC DNA]</scope>
    <source>
        <strain evidence="1 2">AD002</strain>
    </source>
</reference>